<sequence>MRNALFLYMAALAAGSPTAIVSDSSAAAATVDSTVFYSLLATATAAVTPNAAPIFPVSGNATEVVGIDASSVASAISSAVTAPATPSVDDVEGKTSSTSTKKTTSTSSYGNCKTKTSTKVITTAAPTSTVPASSTTSPYCSVPSSCTPVSWTNTNSYTSTTACPTAIEVGTYCGFINPLDPCAPQSAGSAPSPTADTVSAFLSNKAYQVLASQAATPPGYIPTFTDLDAAVSANTYLGYETLTSYDTASCAALCDATDLCTGFNIYIERDPGWNPDQCSCAEPASTYNFKCSIFAGGVYASSATNVGQYRDEYEVVITASNGYMLGNTTYAASSTTTNSDVEDDSDGLSTRDSDSSSPCLPDGASRPQSCWGKTHNHPDTTIKEAFFPGPFSIDTCISLATSQSELNLAADVNVTAAFVNAALVVRDGVAWGTYCGVFTQAYDGSECNWSPSSSSGHHWSVQDSWGVEIDVEVLLGA</sequence>
<protein>
    <recommendedName>
        <fullName evidence="5">Apple domain-containing protein</fullName>
    </recommendedName>
</protein>
<feature type="signal peptide" evidence="2">
    <location>
        <begin position="1"/>
        <end position="15"/>
    </location>
</feature>
<evidence type="ECO:0000313" key="4">
    <source>
        <dbReference type="Proteomes" id="UP000241462"/>
    </source>
</evidence>
<proteinExistence type="predicted"/>
<feature type="chain" id="PRO_5015529838" description="Apple domain-containing protein" evidence="2">
    <location>
        <begin position="16"/>
        <end position="477"/>
    </location>
</feature>
<dbReference type="EMBL" id="KZ678458">
    <property type="protein sequence ID" value="PSR83562.1"/>
    <property type="molecule type" value="Genomic_DNA"/>
</dbReference>
<accession>A0A2T3A611</accession>
<dbReference type="InParanoid" id="A0A2T3A611"/>
<dbReference type="OrthoDB" id="271448at2759"/>
<keyword evidence="2" id="KW-0732">Signal</keyword>
<evidence type="ECO:0000256" key="2">
    <source>
        <dbReference type="SAM" id="SignalP"/>
    </source>
</evidence>
<evidence type="ECO:0008006" key="5">
    <source>
        <dbReference type="Google" id="ProtNLM"/>
    </source>
</evidence>
<reference evidence="3 4" key="1">
    <citation type="journal article" date="2018" name="Mycol. Prog.">
        <title>Coniella lustricola, a new species from submerged detritus.</title>
        <authorList>
            <person name="Raudabaugh D.B."/>
            <person name="Iturriaga T."/>
            <person name="Carver A."/>
            <person name="Mondo S."/>
            <person name="Pangilinan J."/>
            <person name="Lipzen A."/>
            <person name="He G."/>
            <person name="Amirebrahimi M."/>
            <person name="Grigoriev I.V."/>
            <person name="Miller A.N."/>
        </authorList>
    </citation>
    <scope>NUCLEOTIDE SEQUENCE [LARGE SCALE GENOMIC DNA]</scope>
    <source>
        <strain evidence="3 4">B22-T-1</strain>
    </source>
</reference>
<evidence type="ECO:0000313" key="3">
    <source>
        <dbReference type="EMBL" id="PSR83562.1"/>
    </source>
</evidence>
<dbReference type="PANTHER" id="PTHR36578">
    <property type="entry name" value="CHROMOSOME 15, WHOLE GENOME SHOTGUN SEQUENCE"/>
    <property type="match status" value="1"/>
</dbReference>
<dbReference type="STRING" id="2025994.A0A2T3A611"/>
<name>A0A2T3A611_9PEZI</name>
<evidence type="ECO:0000256" key="1">
    <source>
        <dbReference type="SAM" id="MobiDB-lite"/>
    </source>
</evidence>
<feature type="region of interest" description="Disordered" evidence="1">
    <location>
        <begin position="333"/>
        <end position="373"/>
    </location>
</feature>
<gene>
    <name evidence="3" type="ORF">BD289DRAFT_279959</name>
</gene>
<keyword evidence="4" id="KW-1185">Reference proteome</keyword>
<dbReference type="AlphaFoldDB" id="A0A2T3A611"/>
<dbReference type="PANTHER" id="PTHR36578:SF1">
    <property type="entry name" value="APPLE DOMAIN-CONTAINING PROTEIN"/>
    <property type="match status" value="1"/>
</dbReference>
<dbReference type="Proteomes" id="UP000241462">
    <property type="component" value="Unassembled WGS sequence"/>
</dbReference>
<feature type="region of interest" description="Disordered" evidence="1">
    <location>
        <begin position="84"/>
        <end position="108"/>
    </location>
</feature>
<organism evidence="3 4">
    <name type="scientific">Coniella lustricola</name>
    <dbReference type="NCBI Taxonomy" id="2025994"/>
    <lineage>
        <taxon>Eukaryota</taxon>
        <taxon>Fungi</taxon>
        <taxon>Dikarya</taxon>
        <taxon>Ascomycota</taxon>
        <taxon>Pezizomycotina</taxon>
        <taxon>Sordariomycetes</taxon>
        <taxon>Sordariomycetidae</taxon>
        <taxon>Diaporthales</taxon>
        <taxon>Schizoparmaceae</taxon>
        <taxon>Coniella</taxon>
    </lineage>
</organism>